<evidence type="ECO:0000313" key="11">
    <source>
        <dbReference type="WBParaSite" id="SSLN_0000447601-mRNA-1"/>
    </source>
</evidence>
<dbReference type="GO" id="GO:0003700">
    <property type="term" value="F:DNA-binding transcription factor activity"/>
    <property type="evidence" value="ECO:0007669"/>
    <property type="project" value="InterPro"/>
</dbReference>
<reference evidence="11" key="1">
    <citation type="submission" date="2016-06" db="UniProtKB">
        <authorList>
            <consortium name="WormBaseParasite"/>
        </authorList>
    </citation>
    <scope>IDENTIFICATION</scope>
</reference>
<keyword evidence="6" id="KW-0804">Transcription</keyword>
<protein>
    <submittedName>
        <fullName evidence="11">C2H2-type domain-containing protein</fullName>
    </submittedName>
</protein>
<dbReference type="Pfam" id="PF00096">
    <property type="entry name" value="zf-C2H2"/>
    <property type="match status" value="2"/>
</dbReference>
<dbReference type="PROSITE" id="PS00028">
    <property type="entry name" value="ZINC_FINGER_C2H2_1"/>
    <property type="match status" value="2"/>
</dbReference>
<dbReference type="EMBL" id="UYSU01032827">
    <property type="protein sequence ID" value="VDL90714.1"/>
    <property type="molecule type" value="Genomic_DNA"/>
</dbReference>
<dbReference type="OrthoDB" id="8113756at2759"/>
<reference evidence="9 10" key="2">
    <citation type="submission" date="2018-11" db="EMBL/GenBank/DDBJ databases">
        <authorList>
            <consortium name="Pathogen Informatics"/>
        </authorList>
    </citation>
    <scope>NUCLEOTIDE SEQUENCE [LARGE SCALE GENOMIC DNA]</scope>
    <source>
        <strain evidence="9 10">NST_G2</strain>
    </source>
</reference>
<evidence type="ECO:0000313" key="10">
    <source>
        <dbReference type="Proteomes" id="UP000275846"/>
    </source>
</evidence>
<feature type="domain" description="C2H2-type" evidence="8">
    <location>
        <begin position="104"/>
        <end position="131"/>
    </location>
</feature>
<evidence type="ECO:0000256" key="6">
    <source>
        <dbReference type="ARBA" id="ARBA00023163"/>
    </source>
</evidence>
<dbReference type="STRING" id="70667.A0A183SJD1"/>
<keyword evidence="3 7" id="KW-0863">Zinc-finger</keyword>
<evidence type="ECO:0000259" key="8">
    <source>
        <dbReference type="PROSITE" id="PS50157"/>
    </source>
</evidence>
<evidence type="ECO:0000256" key="3">
    <source>
        <dbReference type="ARBA" id="ARBA00022771"/>
    </source>
</evidence>
<keyword evidence="1" id="KW-0479">Metal-binding</keyword>
<evidence type="ECO:0000256" key="4">
    <source>
        <dbReference type="ARBA" id="ARBA00022833"/>
    </source>
</evidence>
<proteinExistence type="predicted"/>
<dbReference type="GO" id="GO:0005634">
    <property type="term" value="C:nucleus"/>
    <property type="evidence" value="ECO:0007669"/>
    <property type="project" value="TreeGrafter"/>
</dbReference>
<dbReference type="PROSITE" id="PS50157">
    <property type="entry name" value="ZINC_FINGER_C2H2_2"/>
    <property type="match status" value="3"/>
</dbReference>
<name>A0A183SJD1_SCHSO</name>
<keyword evidence="2" id="KW-0677">Repeat</keyword>
<keyword evidence="5" id="KW-0805">Transcription regulation</keyword>
<evidence type="ECO:0000256" key="7">
    <source>
        <dbReference type="PROSITE-ProRule" id="PRU00042"/>
    </source>
</evidence>
<dbReference type="SUPFAM" id="SSF57667">
    <property type="entry name" value="beta-beta-alpha zinc fingers"/>
    <property type="match status" value="2"/>
</dbReference>
<evidence type="ECO:0000313" key="9">
    <source>
        <dbReference type="EMBL" id="VDL90714.1"/>
    </source>
</evidence>
<dbReference type="InterPro" id="IPR013087">
    <property type="entry name" value="Znf_C2H2_type"/>
</dbReference>
<dbReference type="Gene3D" id="3.30.160.60">
    <property type="entry name" value="Classic Zinc Finger"/>
    <property type="match status" value="2"/>
</dbReference>
<dbReference type="PANTHER" id="PTHR45988:SF57">
    <property type="entry name" value="OS06G0304200 PROTEIN"/>
    <property type="match status" value="1"/>
</dbReference>
<accession>A0A183SJD1</accession>
<organism evidence="11">
    <name type="scientific">Schistocephalus solidus</name>
    <name type="common">Tapeworm</name>
    <dbReference type="NCBI Taxonomy" id="70667"/>
    <lineage>
        <taxon>Eukaryota</taxon>
        <taxon>Metazoa</taxon>
        <taxon>Spiralia</taxon>
        <taxon>Lophotrochozoa</taxon>
        <taxon>Platyhelminthes</taxon>
        <taxon>Cestoda</taxon>
        <taxon>Eucestoda</taxon>
        <taxon>Diphyllobothriidea</taxon>
        <taxon>Diphyllobothriidae</taxon>
        <taxon>Schistocephalus</taxon>
    </lineage>
</organism>
<gene>
    <name evidence="9" type="ORF">SSLN_LOCUS4329</name>
</gene>
<feature type="domain" description="C2H2-type" evidence="8">
    <location>
        <begin position="146"/>
        <end position="172"/>
    </location>
</feature>
<dbReference type="PANTHER" id="PTHR45988">
    <property type="entry name" value="C2H2 TYPE ZINC FINGER TRANSCRIPTION FACTOR FAMILY-RELATED"/>
    <property type="match status" value="1"/>
</dbReference>
<dbReference type="InterPro" id="IPR036236">
    <property type="entry name" value="Znf_C2H2_sf"/>
</dbReference>
<evidence type="ECO:0000256" key="2">
    <source>
        <dbReference type="ARBA" id="ARBA00022737"/>
    </source>
</evidence>
<dbReference type="Proteomes" id="UP000275846">
    <property type="component" value="Unassembled WGS sequence"/>
</dbReference>
<evidence type="ECO:0000256" key="1">
    <source>
        <dbReference type="ARBA" id="ARBA00022723"/>
    </source>
</evidence>
<keyword evidence="4" id="KW-0862">Zinc</keyword>
<feature type="domain" description="C2H2-type" evidence="8">
    <location>
        <begin position="40"/>
        <end position="62"/>
    </location>
</feature>
<dbReference type="SMART" id="SM00355">
    <property type="entry name" value="ZnF_C2H2"/>
    <property type="match status" value="3"/>
</dbReference>
<dbReference type="WBParaSite" id="SSLN_0000447601-mRNA-1">
    <property type="protein sequence ID" value="SSLN_0000447601-mRNA-1"/>
    <property type="gene ID" value="SSLN_0000447601"/>
</dbReference>
<dbReference type="GO" id="GO:0008270">
    <property type="term" value="F:zinc ion binding"/>
    <property type="evidence" value="ECO:0007669"/>
    <property type="project" value="UniProtKB-KW"/>
</dbReference>
<dbReference type="GO" id="GO:0000976">
    <property type="term" value="F:transcription cis-regulatory region binding"/>
    <property type="evidence" value="ECO:0007669"/>
    <property type="project" value="TreeGrafter"/>
</dbReference>
<keyword evidence="10" id="KW-1185">Reference proteome</keyword>
<evidence type="ECO:0000256" key="5">
    <source>
        <dbReference type="ARBA" id="ARBA00023015"/>
    </source>
</evidence>
<sequence>MGVSPKLSSRIGLVGHLRFHHTETGEPVPGAPTHSIDRRLHCPQCPRAFTHRMALFGHMRIHDSRIHRNTDNTDTSCTPSLPAILSATATPTTMNDMPPASTDFSCPQCARNFNSRIGLVGQLRIHRTEAGEPGPGAPTYSRRARLHCPHCPRTFTLRRGLLGHMRFHDNLR</sequence>
<dbReference type="AlphaFoldDB" id="A0A183SJD1"/>
<dbReference type="InterPro" id="IPR044653">
    <property type="entry name" value="AZF1/2/3-like"/>
</dbReference>